<evidence type="ECO:0008006" key="3">
    <source>
        <dbReference type="Google" id="ProtNLM"/>
    </source>
</evidence>
<sequence length="110" mass="12413">MITKVIRKREWEVGKTKGEIIEASLMQEGFIHCSFLEQSLQVANKHFSNEMDLVLLIMDTALVKEEIKYEIASNGQKYPHIYGALNVGAIVKVVPFYKEAGLFALPKGEV</sequence>
<dbReference type="AlphaFoldDB" id="A0A073KLB4"/>
<dbReference type="STRING" id="574375.AZF08_23260"/>
<reference evidence="1 2" key="1">
    <citation type="submission" date="2014-06" db="EMBL/GenBank/DDBJ databases">
        <title>Draft genome sequence of Bacillus gaemokensis JCM 15801 (MCCC 1A00707).</title>
        <authorList>
            <person name="Lai Q."/>
            <person name="Liu Y."/>
            <person name="Shao Z."/>
        </authorList>
    </citation>
    <scope>NUCLEOTIDE SEQUENCE [LARGE SCALE GENOMIC DNA]</scope>
    <source>
        <strain evidence="1 2">JCM 15801</strain>
    </source>
</reference>
<name>A0A073KLB4_9BACI</name>
<dbReference type="Gene3D" id="3.20.170.20">
    <property type="entry name" value="Protein of unknown function DUF952"/>
    <property type="match status" value="1"/>
</dbReference>
<dbReference type="RefSeq" id="WP_033676219.1">
    <property type="nucleotide sequence ID" value="NZ_JOTM01000020.1"/>
</dbReference>
<organism evidence="1 2">
    <name type="scientific">Bacillus gaemokensis</name>
    <dbReference type="NCBI Taxonomy" id="574375"/>
    <lineage>
        <taxon>Bacteria</taxon>
        <taxon>Bacillati</taxon>
        <taxon>Bacillota</taxon>
        <taxon>Bacilli</taxon>
        <taxon>Bacillales</taxon>
        <taxon>Bacillaceae</taxon>
        <taxon>Bacillus</taxon>
        <taxon>Bacillus cereus group</taxon>
    </lineage>
</organism>
<keyword evidence="2" id="KW-1185">Reference proteome</keyword>
<protein>
    <recommendedName>
        <fullName evidence="3">DUF952 domain-containing protein</fullName>
    </recommendedName>
</protein>
<gene>
    <name evidence="1" type="ORF">BAGA_14050</name>
</gene>
<dbReference type="Pfam" id="PF06108">
    <property type="entry name" value="DUF952"/>
    <property type="match status" value="1"/>
</dbReference>
<dbReference type="eggNOG" id="COG3502">
    <property type="taxonomic scope" value="Bacteria"/>
</dbReference>
<dbReference type="PANTHER" id="PTHR34129">
    <property type="entry name" value="BLR1139 PROTEIN"/>
    <property type="match status" value="1"/>
</dbReference>
<dbReference type="InterPro" id="IPR009297">
    <property type="entry name" value="DUF952"/>
</dbReference>
<proteinExistence type="predicted"/>
<comment type="caution">
    <text evidence="1">The sequence shown here is derived from an EMBL/GenBank/DDBJ whole genome shotgun (WGS) entry which is preliminary data.</text>
</comment>
<dbReference type="PANTHER" id="PTHR34129:SF1">
    <property type="entry name" value="DUF952 DOMAIN-CONTAINING PROTEIN"/>
    <property type="match status" value="1"/>
</dbReference>
<dbReference type="SUPFAM" id="SSF56399">
    <property type="entry name" value="ADP-ribosylation"/>
    <property type="match status" value="1"/>
</dbReference>
<evidence type="ECO:0000313" key="1">
    <source>
        <dbReference type="EMBL" id="KEK23123.1"/>
    </source>
</evidence>
<dbReference type="OrthoDB" id="5638018at2"/>
<accession>A0A073KLB4</accession>
<dbReference type="EMBL" id="JOTM01000020">
    <property type="protein sequence ID" value="KEK23123.1"/>
    <property type="molecule type" value="Genomic_DNA"/>
</dbReference>
<dbReference type="Proteomes" id="UP000027778">
    <property type="component" value="Unassembled WGS sequence"/>
</dbReference>
<evidence type="ECO:0000313" key="2">
    <source>
        <dbReference type="Proteomes" id="UP000027778"/>
    </source>
</evidence>